<dbReference type="Proteomes" id="UP000826661">
    <property type="component" value="Chromosome I"/>
</dbReference>
<keyword evidence="2" id="KW-0812">Transmembrane</keyword>
<feature type="compositionally biased region" description="Low complexity" evidence="1">
    <location>
        <begin position="484"/>
        <end position="510"/>
    </location>
</feature>
<protein>
    <submittedName>
        <fullName evidence="3">Uncharacterized protein</fullName>
    </submittedName>
</protein>
<organism evidence="3 4">
    <name type="scientific">Trichoderma simmonsii</name>
    <dbReference type="NCBI Taxonomy" id="1491479"/>
    <lineage>
        <taxon>Eukaryota</taxon>
        <taxon>Fungi</taxon>
        <taxon>Dikarya</taxon>
        <taxon>Ascomycota</taxon>
        <taxon>Pezizomycotina</taxon>
        <taxon>Sordariomycetes</taxon>
        <taxon>Hypocreomycetidae</taxon>
        <taxon>Hypocreales</taxon>
        <taxon>Hypocreaceae</taxon>
        <taxon>Trichoderma</taxon>
    </lineage>
</organism>
<evidence type="ECO:0000256" key="1">
    <source>
        <dbReference type="SAM" id="MobiDB-lite"/>
    </source>
</evidence>
<keyword evidence="2" id="KW-1133">Transmembrane helix</keyword>
<proteinExistence type="predicted"/>
<reference evidence="3 4" key="1">
    <citation type="journal article" date="2021" name="BMC Genomics">
        <title>Telomere-to-telomere genome assembly of asparaginase-producing Trichoderma simmonsii.</title>
        <authorList>
            <person name="Chung D."/>
            <person name="Kwon Y.M."/>
            <person name="Yang Y."/>
        </authorList>
    </citation>
    <scope>NUCLEOTIDE SEQUENCE [LARGE SCALE GENOMIC DNA]</scope>
    <source>
        <strain evidence="3 4">GH-Sj1</strain>
    </source>
</reference>
<evidence type="ECO:0000313" key="4">
    <source>
        <dbReference type="Proteomes" id="UP000826661"/>
    </source>
</evidence>
<feature type="region of interest" description="Disordered" evidence="1">
    <location>
        <begin position="85"/>
        <end position="108"/>
    </location>
</feature>
<feature type="compositionally biased region" description="Low complexity" evidence="1">
    <location>
        <begin position="565"/>
        <end position="588"/>
    </location>
</feature>
<name>A0A8G0PB57_9HYPO</name>
<feature type="region of interest" description="Disordered" evidence="1">
    <location>
        <begin position="261"/>
        <end position="281"/>
    </location>
</feature>
<dbReference type="Gene3D" id="2.120.10.70">
    <property type="entry name" value="Fucose-specific lectin"/>
    <property type="match status" value="1"/>
</dbReference>
<feature type="compositionally biased region" description="Low complexity" evidence="1">
    <location>
        <begin position="424"/>
        <end position="441"/>
    </location>
</feature>
<feature type="region of interest" description="Disordered" evidence="1">
    <location>
        <begin position="385"/>
        <end position="543"/>
    </location>
</feature>
<accession>A0A8G0PB57</accession>
<dbReference type="SUPFAM" id="SSF89372">
    <property type="entry name" value="Fucose-specific lectin"/>
    <property type="match status" value="1"/>
</dbReference>
<evidence type="ECO:0000313" key="3">
    <source>
        <dbReference type="EMBL" id="QYS94771.1"/>
    </source>
</evidence>
<feature type="compositionally biased region" description="Acidic residues" evidence="1">
    <location>
        <begin position="91"/>
        <end position="108"/>
    </location>
</feature>
<feature type="transmembrane region" description="Helical" evidence="2">
    <location>
        <begin position="688"/>
        <end position="710"/>
    </location>
</feature>
<keyword evidence="2" id="KW-0472">Membrane</keyword>
<feature type="region of interest" description="Disordered" evidence="1">
    <location>
        <begin position="565"/>
        <end position="608"/>
    </location>
</feature>
<keyword evidence="4" id="KW-1185">Reference proteome</keyword>
<sequence>MGGLQDVTRFLLAAGGSPSTDGKSIHLFHEVKNSLFMETWTGSELTDRVEVVTGVRSDTSAPLVNLHYKRIFVVDQSHVLKCFTETSKAEDEGDDEDEEEEEDSRWEDEELDDLDIRVHDKSQLAVACGEFTIVVFYQNPDGTIGAIEDDGSHDGWKIAQLPNAEALPGTPMASFQAKDTVYFVYVATDRTFRYLEHSNNEWKDAAFSSAKIDGTTAKISLAEDEKAETDPKLLIFRLADNKLSTIKPGSTEAKTWGTVEDGVYKPTSDQENGDESQLPRRRIPNPFYTEVTENGDELPRRRIRNPFHTEVTVSVSGPPPQSPATVPVAVPVAVAVPFPVAPPACYEDFGQLSLSEHAVEYQQPPPYEYPYGRFDERYYNPHDETLLRQPGQRPDPSWQPPYQRPQRAGDLYYRDSYQRNPYHGDPYYQDGYPPDRYPQDYYQRDPYQRNPYERGPYQRDPNQPPPLEFSRSRQQDPLQGLSRQQQVPPQESSQQQQQQQRQQQLQPPTQEALRRQQGPVEEPQRRQQAPVEEPKKMMTTLLPGLSLKRNADVLLNLIWKRYNNHNNDNSSSNGKSGNNSSNSSSNKNVIPFRPLSSRKMTTWRKPPSNVVPRHKAGVLIKTFWTSLQNDDRPLAVELPWTPRLMKMKKYSSNTSGVIVEKQWSVIAKTNFFGVLIKKNLGVLAKKSIRVPVALLLNIVAFMSLTVPISVMDMKVIIRPIDTRLAPDLIL</sequence>
<gene>
    <name evidence="3" type="ORF">H0G86_002095</name>
</gene>
<dbReference type="AlphaFoldDB" id="A0A8G0PB57"/>
<evidence type="ECO:0000256" key="2">
    <source>
        <dbReference type="SAM" id="Phobius"/>
    </source>
</evidence>
<dbReference type="EMBL" id="CP075864">
    <property type="protein sequence ID" value="QYS94771.1"/>
    <property type="molecule type" value="Genomic_DNA"/>
</dbReference>